<evidence type="ECO:0000256" key="9">
    <source>
        <dbReference type="SAM" id="MobiDB-lite"/>
    </source>
</evidence>
<evidence type="ECO:0000256" key="5">
    <source>
        <dbReference type="ARBA" id="ARBA00022917"/>
    </source>
</evidence>
<keyword evidence="4" id="KW-0547">Nucleotide-binding</keyword>
<dbReference type="Pfam" id="PF22042">
    <property type="entry name" value="EF-G_D2"/>
    <property type="match status" value="1"/>
</dbReference>
<accession>A0A4D9CTR2</accession>
<dbReference type="InterPro" id="IPR023115">
    <property type="entry name" value="TIF_IF2_dom3"/>
</dbReference>
<dbReference type="OrthoDB" id="361630at2759"/>
<evidence type="ECO:0000256" key="8">
    <source>
        <dbReference type="ARBA" id="ARBA00044105"/>
    </source>
</evidence>
<keyword evidence="12" id="KW-1185">Reference proteome</keyword>
<evidence type="ECO:0000256" key="6">
    <source>
        <dbReference type="ARBA" id="ARBA00023134"/>
    </source>
</evidence>
<dbReference type="SUPFAM" id="SSF52156">
    <property type="entry name" value="Initiation factor IF2/eIF5b, domain 3"/>
    <property type="match status" value="1"/>
</dbReference>
<evidence type="ECO:0000256" key="3">
    <source>
        <dbReference type="ARBA" id="ARBA00022540"/>
    </source>
</evidence>
<evidence type="ECO:0000256" key="4">
    <source>
        <dbReference type="ARBA" id="ARBA00022741"/>
    </source>
</evidence>
<dbReference type="GO" id="GO:0003924">
    <property type="term" value="F:GTPase activity"/>
    <property type="evidence" value="ECO:0007669"/>
    <property type="project" value="InterPro"/>
</dbReference>
<dbReference type="Gene3D" id="3.40.50.300">
    <property type="entry name" value="P-loop containing nucleotide triphosphate hydrolases"/>
    <property type="match status" value="1"/>
</dbReference>
<feature type="compositionally biased region" description="Basic residues" evidence="9">
    <location>
        <begin position="41"/>
        <end position="51"/>
    </location>
</feature>
<evidence type="ECO:0000313" key="12">
    <source>
        <dbReference type="Proteomes" id="UP000355283"/>
    </source>
</evidence>
<feature type="compositionally biased region" description="Gly residues" evidence="9">
    <location>
        <begin position="1"/>
        <end position="16"/>
    </location>
</feature>
<dbReference type="GO" id="GO:0005525">
    <property type="term" value="F:GTP binding"/>
    <property type="evidence" value="ECO:0007669"/>
    <property type="project" value="UniProtKB-KW"/>
</dbReference>
<dbReference type="Pfam" id="PF00009">
    <property type="entry name" value="GTP_EFTU"/>
    <property type="match status" value="1"/>
</dbReference>
<dbReference type="InterPro" id="IPR044145">
    <property type="entry name" value="IF2_II"/>
</dbReference>
<protein>
    <recommendedName>
        <fullName evidence="8">Translation initiation factor IF-2, chloroplastic</fullName>
    </recommendedName>
</protein>
<dbReference type="SUPFAM" id="SSF50447">
    <property type="entry name" value="Translation proteins"/>
    <property type="match status" value="2"/>
</dbReference>
<dbReference type="FunFam" id="2.40.30.10:FF:000008">
    <property type="entry name" value="Translation initiation factor IF-2"/>
    <property type="match status" value="1"/>
</dbReference>
<evidence type="ECO:0000256" key="1">
    <source>
        <dbReference type="ARBA" id="ARBA00004229"/>
    </source>
</evidence>
<evidence type="ECO:0000256" key="7">
    <source>
        <dbReference type="ARBA" id="ARBA00025162"/>
    </source>
</evidence>
<dbReference type="Gene3D" id="3.40.50.10050">
    <property type="entry name" value="Translation initiation factor IF- 2, domain 3"/>
    <property type="match status" value="1"/>
</dbReference>
<keyword evidence="5" id="KW-0648">Protein biosynthesis</keyword>
<keyword evidence="6" id="KW-0342">GTP-binding</keyword>
<dbReference type="GO" id="GO:0003743">
    <property type="term" value="F:translation initiation factor activity"/>
    <property type="evidence" value="ECO:0007669"/>
    <property type="project" value="UniProtKB-KW"/>
</dbReference>
<evidence type="ECO:0000256" key="2">
    <source>
        <dbReference type="ARBA" id="ARBA00007733"/>
    </source>
</evidence>
<gene>
    <name evidence="11" type="ORF">NSK_006376</name>
</gene>
<dbReference type="InterPro" id="IPR005225">
    <property type="entry name" value="Small_GTP-bd"/>
</dbReference>
<dbReference type="CDD" id="cd03692">
    <property type="entry name" value="mtIF2_IVc"/>
    <property type="match status" value="1"/>
</dbReference>
<reference evidence="11 12" key="1">
    <citation type="submission" date="2019-01" db="EMBL/GenBank/DDBJ databases">
        <title>Nuclear Genome Assembly of the Microalgal Biofuel strain Nannochloropsis salina CCMP1776.</title>
        <authorList>
            <person name="Hovde B."/>
        </authorList>
    </citation>
    <scope>NUCLEOTIDE SEQUENCE [LARGE SCALE GENOMIC DNA]</scope>
    <source>
        <strain evidence="11 12">CCMP1776</strain>
    </source>
</reference>
<dbReference type="PROSITE" id="PS51722">
    <property type="entry name" value="G_TR_2"/>
    <property type="match status" value="1"/>
</dbReference>
<dbReference type="NCBIfam" id="TIGR00487">
    <property type="entry name" value="IF-2"/>
    <property type="match status" value="1"/>
</dbReference>
<dbReference type="GO" id="GO:0009507">
    <property type="term" value="C:chloroplast"/>
    <property type="evidence" value="ECO:0007669"/>
    <property type="project" value="UniProtKB-SubCell"/>
</dbReference>
<dbReference type="Pfam" id="PF11987">
    <property type="entry name" value="IF-2"/>
    <property type="match status" value="1"/>
</dbReference>
<proteinExistence type="inferred from homology"/>
<evidence type="ECO:0000259" key="10">
    <source>
        <dbReference type="PROSITE" id="PS51722"/>
    </source>
</evidence>
<dbReference type="InterPro" id="IPR009000">
    <property type="entry name" value="Transl_B-barrel_sf"/>
</dbReference>
<dbReference type="EMBL" id="SDOX01000118">
    <property type="protein sequence ID" value="TFJ82256.1"/>
    <property type="molecule type" value="Genomic_DNA"/>
</dbReference>
<dbReference type="SUPFAM" id="SSF52540">
    <property type="entry name" value="P-loop containing nucleoside triphosphate hydrolases"/>
    <property type="match status" value="1"/>
</dbReference>
<dbReference type="PANTHER" id="PTHR43381:SF5">
    <property type="entry name" value="TR-TYPE G DOMAIN-CONTAINING PROTEIN"/>
    <property type="match status" value="1"/>
</dbReference>
<comment type="subcellular location">
    <subcellularLocation>
        <location evidence="1">Plastid</location>
        <location evidence="1">Chloroplast</location>
    </subcellularLocation>
</comment>
<dbReference type="PANTHER" id="PTHR43381">
    <property type="entry name" value="TRANSLATION INITIATION FACTOR IF-2-RELATED"/>
    <property type="match status" value="1"/>
</dbReference>
<dbReference type="Gene3D" id="2.40.30.10">
    <property type="entry name" value="Translation factors"/>
    <property type="match status" value="2"/>
</dbReference>
<dbReference type="CDD" id="cd01887">
    <property type="entry name" value="IF2_eIF5B"/>
    <property type="match status" value="1"/>
</dbReference>
<dbReference type="InterPro" id="IPR000795">
    <property type="entry name" value="T_Tr_GTP-bd_dom"/>
</dbReference>
<dbReference type="InterPro" id="IPR015760">
    <property type="entry name" value="TIF_IF2"/>
</dbReference>
<dbReference type="AlphaFoldDB" id="A0A4D9CTR2"/>
<feature type="domain" description="Tr-type G" evidence="10">
    <location>
        <begin position="160"/>
        <end position="327"/>
    </location>
</feature>
<dbReference type="HAMAP" id="MF_00100_B">
    <property type="entry name" value="IF_2_B"/>
    <property type="match status" value="1"/>
</dbReference>
<dbReference type="CDD" id="cd03702">
    <property type="entry name" value="IF2_mtIF2_II"/>
    <property type="match status" value="1"/>
</dbReference>
<dbReference type="PROSITE" id="PS01176">
    <property type="entry name" value="IF2"/>
    <property type="match status" value="1"/>
</dbReference>
<dbReference type="InterPro" id="IPR000178">
    <property type="entry name" value="TF_IF2_bacterial-like"/>
</dbReference>
<dbReference type="Pfam" id="PF04760">
    <property type="entry name" value="IF2_N"/>
    <property type="match status" value="1"/>
</dbReference>
<dbReference type="NCBIfam" id="TIGR00231">
    <property type="entry name" value="small_GTP"/>
    <property type="match status" value="1"/>
</dbReference>
<dbReference type="InterPro" id="IPR006847">
    <property type="entry name" value="IF2_N"/>
</dbReference>
<name>A0A4D9CTR2_9STRA</name>
<comment type="function">
    <text evidence="7">One of the essential components for the initiation of protein synthesis. Protects formylmethionyl-tRNA from spontaneous hydrolysis and promotes its binding to the 30S ribosomal subunits. Also involved in the hydrolysis of GTP during the formation of the 70S ribosomal complex.</text>
</comment>
<dbReference type="InterPro" id="IPR036925">
    <property type="entry name" value="TIF_IF2_dom3_sf"/>
</dbReference>
<comment type="similarity">
    <text evidence="2">Belongs to the TRAFAC class translation factor GTPase superfamily. Classic translation factor GTPase family. IF-2 subfamily.</text>
</comment>
<evidence type="ECO:0000313" key="11">
    <source>
        <dbReference type="EMBL" id="TFJ82256.1"/>
    </source>
</evidence>
<dbReference type="FunFam" id="3.40.50.10050:FF:000001">
    <property type="entry name" value="Translation initiation factor IF-2"/>
    <property type="match status" value="1"/>
</dbReference>
<keyword evidence="3" id="KW-0396">Initiation factor</keyword>
<feature type="region of interest" description="Disordered" evidence="9">
    <location>
        <begin position="1"/>
        <end position="56"/>
    </location>
</feature>
<dbReference type="FunFam" id="3.40.50.300:FF:000019">
    <property type="entry name" value="Translation initiation factor IF-2"/>
    <property type="match status" value="1"/>
</dbReference>
<sequence>MGRKSGGGAIGKGGRGGGRKGGRFEGDVEDVDAVLGGGGSKYRKKGGRKGGRGGYEETVAQGPKVVVLDEPTLTIAALSERMDVRAGEIIKYLMVNMGVMATITQSIDAETGVRVAEAFGRQVRRGREEDEGEGEDGEEELSVLTEGYGWEEEDAASLLPRAPVVTIMGHVDHGKTSLLDAVRESSVATGEAGGITQHIGAYQVTHADRTITFIDTPGHAAFSEMRARGANVTDLVVLVVAADEGVKEQTIDSIRCAKQAHVPILLAVNKVDKPGADPSRVTQELMKYDVLLEEYGGDVLSAEVSAKKRLNLDGLLEKILLQAEILDLKANPNRSAVGAVVESRMEKGLGPVTTVLVQKGTLRVGDCIVAGAAYGKVRSLTDERGKRLETAGPSVPAVLSGWDGVPAAGDTLIVVESEMQARNVAEARRRLERERSGSATMGSMQAQVLSIFGTDGVKQRQEVTVVIKADVQGSAEAIATAVSAIHVEDDRAEVGVKVLSSGVGDVTQNDVALAGVSQATILAFNVAADMNAQEEARKTGVEIEYHTVIYDILDKLEAKVQEILSPTPEGEYVGTARVKMVFEIGKVGKVAGCEVTDGTIKRGGTVRVLRGSEIVYKGPLRTLRNVKSDVQEMSAGQECGMSFKDYEDFRPDDIVECFVVDKKK</sequence>
<dbReference type="InterPro" id="IPR053905">
    <property type="entry name" value="EF-G-like_DII"/>
</dbReference>
<dbReference type="FunFam" id="2.40.30.10:FF:000007">
    <property type="entry name" value="Translation initiation factor IF-2"/>
    <property type="match status" value="1"/>
</dbReference>
<dbReference type="Proteomes" id="UP000355283">
    <property type="component" value="Unassembled WGS sequence"/>
</dbReference>
<dbReference type="InterPro" id="IPR027417">
    <property type="entry name" value="P-loop_NTPase"/>
</dbReference>
<comment type="caution">
    <text evidence="11">The sequence shown here is derived from an EMBL/GenBank/DDBJ whole genome shotgun (WGS) entry which is preliminary data.</text>
</comment>
<organism evidence="11 12">
    <name type="scientific">Nannochloropsis salina CCMP1776</name>
    <dbReference type="NCBI Taxonomy" id="1027361"/>
    <lineage>
        <taxon>Eukaryota</taxon>
        <taxon>Sar</taxon>
        <taxon>Stramenopiles</taxon>
        <taxon>Ochrophyta</taxon>
        <taxon>Eustigmatophyceae</taxon>
        <taxon>Eustigmatales</taxon>
        <taxon>Monodopsidaceae</taxon>
        <taxon>Microchloropsis</taxon>
        <taxon>Microchloropsis salina</taxon>
    </lineage>
</organism>